<dbReference type="Proteomes" id="UP000223025">
    <property type="component" value="Segment"/>
</dbReference>
<evidence type="ECO:0000313" key="1">
    <source>
        <dbReference type="EMBL" id="AUZ95096.1"/>
    </source>
</evidence>
<dbReference type="EMBL" id="MF403008">
    <property type="protein sequence ID" value="AUZ95096.1"/>
    <property type="molecule type" value="Genomic_DNA"/>
</dbReference>
<name>A0A2L0V001_9CAUD</name>
<sequence length="106" mass="12479">MHYSDIVYDFFCDLLKRNPKHIFDIALWDDQQVEIDYFGTNDVMVYPIEDAIPLKSIYFNDSDIKYVVFNYSTSEGVYLTYSKKSNTALNAVIDGKSWFREFVGFL</sequence>
<evidence type="ECO:0000313" key="2">
    <source>
        <dbReference type="Proteomes" id="UP000223025"/>
    </source>
</evidence>
<organism evidence="1 2">
    <name type="scientific">Agrobacterium phage Atu_ph07</name>
    <dbReference type="NCBI Taxonomy" id="2024264"/>
    <lineage>
        <taxon>Viruses</taxon>
        <taxon>Duplodnaviria</taxon>
        <taxon>Heunggongvirae</taxon>
        <taxon>Uroviricota</taxon>
        <taxon>Caudoviricetes</taxon>
        <taxon>Polybotosvirus</taxon>
        <taxon>Polybotosvirus Atuph07</taxon>
    </lineage>
</organism>
<dbReference type="RefSeq" id="YP_009612002.1">
    <property type="nucleotide sequence ID" value="NC_042013.1"/>
</dbReference>
<proteinExistence type="predicted"/>
<protein>
    <submittedName>
        <fullName evidence="1">Uncharacterized protein</fullName>
    </submittedName>
</protein>
<keyword evidence="2" id="KW-1185">Reference proteome</keyword>
<dbReference type="KEGG" id="vg:40088340"/>
<reference evidence="1 2" key="1">
    <citation type="submission" date="2017-06" db="EMBL/GenBank/DDBJ databases">
        <authorList>
            <person name="Kim H.J."/>
            <person name="Triplett B.A."/>
        </authorList>
    </citation>
    <scope>NUCLEOTIDE SEQUENCE [LARGE SCALE GENOMIC DNA]</scope>
</reference>
<accession>A0A2L0V001</accession>
<dbReference type="GeneID" id="40088340"/>